<evidence type="ECO:0000313" key="2">
    <source>
        <dbReference type="Proteomes" id="UP000005239"/>
    </source>
</evidence>
<gene>
    <name evidence="1" type="primary">WBGene00090700</name>
</gene>
<evidence type="ECO:0000313" key="1">
    <source>
        <dbReference type="EnsemblMetazoa" id="PPA01146.1"/>
    </source>
</evidence>
<accession>A0A2A6BUR6</accession>
<dbReference type="Proteomes" id="UP000005239">
    <property type="component" value="Unassembled WGS sequence"/>
</dbReference>
<dbReference type="EnsemblMetazoa" id="PPA01146.1">
    <property type="protein sequence ID" value="PPA01146.1"/>
    <property type="gene ID" value="WBGene00090700"/>
</dbReference>
<dbReference type="AlphaFoldDB" id="A0A2A6BUR6"/>
<reference evidence="2" key="1">
    <citation type="journal article" date="2008" name="Nat. Genet.">
        <title>The Pristionchus pacificus genome provides a unique perspective on nematode lifestyle and parasitism.</title>
        <authorList>
            <person name="Dieterich C."/>
            <person name="Clifton S.W."/>
            <person name="Schuster L.N."/>
            <person name="Chinwalla A."/>
            <person name="Delehaunty K."/>
            <person name="Dinkelacker I."/>
            <person name="Fulton L."/>
            <person name="Fulton R."/>
            <person name="Godfrey J."/>
            <person name="Minx P."/>
            <person name="Mitreva M."/>
            <person name="Roeseler W."/>
            <person name="Tian H."/>
            <person name="Witte H."/>
            <person name="Yang S.P."/>
            <person name="Wilson R.K."/>
            <person name="Sommer R.J."/>
        </authorList>
    </citation>
    <scope>NUCLEOTIDE SEQUENCE [LARGE SCALE GENOMIC DNA]</scope>
    <source>
        <strain evidence="2">PS312</strain>
    </source>
</reference>
<proteinExistence type="predicted"/>
<protein>
    <submittedName>
        <fullName evidence="1">Uncharacterized protein</fullName>
    </submittedName>
</protein>
<accession>A0A8R1Y2T6</accession>
<name>A0A2A6BUR6_PRIPA</name>
<reference evidence="1" key="2">
    <citation type="submission" date="2022-06" db="UniProtKB">
        <authorList>
            <consortium name="EnsemblMetazoa"/>
        </authorList>
    </citation>
    <scope>IDENTIFICATION</scope>
    <source>
        <strain evidence="1">PS312</strain>
    </source>
</reference>
<organism evidence="1 2">
    <name type="scientific">Pristionchus pacificus</name>
    <name type="common">Parasitic nematode worm</name>
    <dbReference type="NCBI Taxonomy" id="54126"/>
    <lineage>
        <taxon>Eukaryota</taxon>
        <taxon>Metazoa</taxon>
        <taxon>Ecdysozoa</taxon>
        <taxon>Nematoda</taxon>
        <taxon>Chromadorea</taxon>
        <taxon>Rhabditida</taxon>
        <taxon>Rhabditina</taxon>
        <taxon>Diplogasteromorpha</taxon>
        <taxon>Diplogasteroidea</taxon>
        <taxon>Neodiplogasteridae</taxon>
        <taxon>Pristionchus</taxon>
    </lineage>
</organism>
<keyword evidence="2" id="KW-1185">Reference proteome</keyword>
<sequence length="142" mass="16072">MMLKVTVLLVCLAACLAAPQAMEQTLYSTLPSMYKSVAEAYRSRSTTSTIPDYLKEMEQPMLKTAAILRKSLALIEDGYKQTFKKDMPKETYDDSTEFPRNLANLAYWQVVRTSEGYDEETVNANRGEVELLRIAKYLSGAH</sequence>